<keyword evidence="9 17" id="KW-0227">DNA damage</keyword>
<evidence type="ECO:0000256" key="6">
    <source>
        <dbReference type="ARBA" id="ARBA00022695"/>
    </source>
</evidence>
<dbReference type="SUPFAM" id="SSF47807">
    <property type="entry name" value="5' to 3' exonuclease, C-terminal subdomain"/>
    <property type="match status" value="1"/>
</dbReference>
<dbReference type="FunFam" id="1.20.1060.10:FF:000001">
    <property type="entry name" value="DNA polymerase I"/>
    <property type="match status" value="1"/>
</dbReference>
<dbReference type="InterPro" id="IPR036279">
    <property type="entry name" value="5-3_exonuclease_C_sf"/>
</dbReference>
<evidence type="ECO:0000256" key="3">
    <source>
        <dbReference type="ARBA" id="ARBA00012417"/>
    </source>
</evidence>
<dbReference type="GO" id="GO:0008408">
    <property type="term" value="F:3'-5' exonuclease activity"/>
    <property type="evidence" value="ECO:0007669"/>
    <property type="project" value="InterPro"/>
</dbReference>
<dbReference type="SMART" id="SM00475">
    <property type="entry name" value="53EXOc"/>
    <property type="match status" value="1"/>
</dbReference>
<name>W1Q513_ABIDE</name>
<dbReference type="SUPFAM" id="SSF88723">
    <property type="entry name" value="PIN domain-like"/>
    <property type="match status" value="1"/>
</dbReference>
<dbReference type="HOGENOM" id="CLU_004675_0_0_9"/>
<comment type="similarity">
    <text evidence="1 17">Belongs to the DNA polymerase type-A family.</text>
</comment>
<gene>
    <name evidence="17" type="primary">polA</name>
    <name evidence="22" type="ORF">GCWU000182_000338</name>
</gene>
<feature type="domain" description="5'-3' exonuclease" evidence="20">
    <location>
        <begin position="4"/>
        <end position="265"/>
    </location>
</feature>
<accession>W1Q513</accession>
<dbReference type="PROSITE" id="PS00447">
    <property type="entry name" value="DNA_POLYMERASE_A"/>
    <property type="match status" value="1"/>
</dbReference>
<comment type="catalytic activity">
    <reaction evidence="15 17">
        <text>DNA(n) + a 2'-deoxyribonucleoside 5'-triphosphate = DNA(n+1) + diphosphate</text>
        <dbReference type="Rhea" id="RHEA:22508"/>
        <dbReference type="Rhea" id="RHEA-COMP:17339"/>
        <dbReference type="Rhea" id="RHEA-COMP:17340"/>
        <dbReference type="ChEBI" id="CHEBI:33019"/>
        <dbReference type="ChEBI" id="CHEBI:61560"/>
        <dbReference type="ChEBI" id="CHEBI:173112"/>
        <dbReference type="EC" id="2.7.7.7"/>
    </reaction>
</comment>
<dbReference type="Pfam" id="PF01367">
    <property type="entry name" value="5_3_exonuc"/>
    <property type="match status" value="1"/>
</dbReference>
<sequence length="880" mass="98467">MTQRKILLIDGSSLAYRAFFSILDIERFKNKAGLHTNALFSFNRMLDGVLDQFKPTHVLVAFDKSGHTFRTEQYPEYKAGRQKTPGEFREQLPYFRVLLDAYGIKYYELLHYEADDILGTLAKAADPDDQVMILSGDKDLTQLASDQVTVYITKKGVSELEPYTPASIWDKYQLTPQQIIDLKGLMGDSSDNYPGIERVGEKTALKLLHQFGTVEGLYQGLDQLKPSKMKENIIRDEANARLSKSLARIVQDAPLEITLDDCLLGQRDLAQLSEFYVQMDFRSFLAQLHQGAEVVASQETTRYPVTWLETIEEDHVKLDGAFYLETLSENYHFEPVLAVAWTQGDQAYATSGKVAFASSAFRKWLEDGDLPKISADLKRDSILLDHQGLTLAGVTFDVGLAAYLVDVEKIKDLTSLATYLDLGIQVQLDEVVYGKGVKQALPENERLAQHLADKVSLLDQAVAPLTQQLDDLGMTQLYQDMEFPLAQVLTDMEKRGVAVDVATLDQMNDLLLARLEELEAEIQTLAGQAFNPNSPKQLGEILFERLGLPVIKKTKTGYSTAADVLEKLKDAHPIVAALLTYRQLAKLQGTYLAGLPKFIQADGKIHTRFVQTLTQTGRLSSADPNLQNIPIRMEEGRKIRQAFVPSEPGWQLFGADYSQIELRVLAHISGDPHMKQAFLEGQDIHAATARRVFGLAEDEAVNSDMRRQAKAVNFGIVYGISDYGLSQNLDMPRKEAKAFIDRYLAEYPGISTFMQEIVAQAKKDGYVSTLWGRRRALPDIYSSNFNLRSFAERTAMNTPIQGTAADIIKVAMVALDQAIRQRDLQARLLLQVHDELILEAPQEEIAILEELVPEVMEGAVSLSVPLKVEAASGSNWYQLK</sequence>
<dbReference type="PANTHER" id="PTHR10133:SF27">
    <property type="entry name" value="DNA POLYMERASE NU"/>
    <property type="match status" value="1"/>
</dbReference>
<dbReference type="AlphaFoldDB" id="W1Q513"/>
<evidence type="ECO:0000313" key="22">
    <source>
        <dbReference type="EMBL" id="ESK66271.1"/>
    </source>
</evidence>
<dbReference type="NCBIfam" id="NF004397">
    <property type="entry name" value="PRK05755.1"/>
    <property type="match status" value="1"/>
</dbReference>
<evidence type="ECO:0000256" key="7">
    <source>
        <dbReference type="ARBA" id="ARBA00022705"/>
    </source>
</evidence>
<keyword evidence="18" id="KW-0175">Coiled coil</keyword>
<keyword evidence="6 17" id="KW-0548">Nucleotidyltransferase</keyword>
<dbReference type="Pfam" id="PF02739">
    <property type="entry name" value="5_3_exonuc_N"/>
    <property type="match status" value="1"/>
</dbReference>
<dbReference type="SMART" id="SM00474">
    <property type="entry name" value="35EXOc"/>
    <property type="match status" value="1"/>
</dbReference>
<evidence type="ECO:0000256" key="4">
    <source>
        <dbReference type="ARBA" id="ARBA00020311"/>
    </source>
</evidence>
<evidence type="ECO:0000256" key="5">
    <source>
        <dbReference type="ARBA" id="ARBA00022679"/>
    </source>
</evidence>
<evidence type="ECO:0000313" key="23">
    <source>
        <dbReference type="Proteomes" id="UP000019050"/>
    </source>
</evidence>
<keyword evidence="5 17" id="KW-0808">Transferase</keyword>
<dbReference type="Gene3D" id="3.40.50.1010">
    <property type="entry name" value="5'-nuclease"/>
    <property type="match status" value="1"/>
</dbReference>
<dbReference type="Gene3D" id="1.20.1060.10">
    <property type="entry name" value="Taq DNA Polymerase, Chain T, domain 4"/>
    <property type="match status" value="1"/>
</dbReference>
<dbReference type="FunFam" id="1.10.150.20:FF:000002">
    <property type="entry name" value="DNA polymerase I"/>
    <property type="match status" value="1"/>
</dbReference>
<dbReference type="RefSeq" id="WP_023390992.1">
    <property type="nucleotide sequence ID" value="NZ_KI535340.1"/>
</dbReference>
<dbReference type="PRINTS" id="PR00868">
    <property type="entry name" value="DNAPOLI"/>
</dbReference>
<dbReference type="InterPro" id="IPR002562">
    <property type="entry name" value="3'-5'_exonuclease_dom"/>
</dbReference>
<dbReference type="NCBIfam" id="TIGR00593">
    <property type="entry name" value="pola"/>
    <property type="match status" value="1"/>
</dbReference>
<dbReference type="CDD" id="cd09859">
    <property type="entry name" value="PIN_53EXO"/>
    <property type="match status" value="1"/>
</dbReference>
<dbReference type="InterPro" id="IPR002298">
    <property type="entry name" value="DNA_polymerase_A"/>
</dbReference>
<keyword evidence="14 17" id="KW-0234">DNA repair</keyword>
<dbReference type="CDD" id="cd06140">
    <property type="entry name" value="DNA_polA_I_Bacillus_like_exo"/>
    <property type="match status" value="1"/>
</dbReference>
<dbReference type="InterPro" id="IPR054690">
    <property type="entry name" value="DNA_polI_exonuclease"/>
</dbReference>
<keyword evidence="11" id="KW-0269">Exonuclease</keyword>
<dbReference type="OrthoDB" id="9806424at2"/>
<dbReference type="GO" id="GO:0006261">
    <property type="term" value="P:DNA-templated DNA replication"/>
    <property type="evidence" value="ECO:0007669"/>
    <property type="project" value="UniProtKB-UniRule"/>
</dbReference>
<evidence type="ECO:0000256" key="14">
    <source>
        <dbReference type="ARBA" id="ARBA00023204"/>
    </source>
</evidence>
<dbReference type="GO" id="GO:0008409">
    <property type="term" value="F:5'-3' exonuclease activity"/>
    <property type="evidence" value="ECO:0007669"/>
    <property type="project" value="InterPro"/>
</dbReference>
<keyword evidence="10" id="KW-0378">Hydrolase</keyword>
<dbReference type="InterPro" id="IPR020045">
    <property type="entry name" value="DNA_polI_H3TH"/>
</dbReference>
<comment type="caution">
    <text evidence="22">The sequence shown here is derived from an EMBL/GenBank/DDBJ whole genome shotgun (WGS) entry which is preliminary data.</text>
</comment>
<evidence type="ECO:0000256" key="16">
    <source>
        <dbReference type="NCBIfam" id="TIGR00593"/>
    </source>
</evidence>
<evidence type="ECO:0000256" key="8">
    <source>
        <dbReference type="ARBA" id="ARBA00022722"/>
    </source>
</evidence>
<dbReference type="InterPro" id="IPR008918">
    <property type="entry name" value="HhH2"/>
</dbReference>
<protein>
    <recommendedName>
        <fullName evidence="4 16">DNA polymerase I</fullName>
        <ecNumber evidence="3 16">2.7.7.7</ecNumber>
    </recommendedName>
</protein>
<evidence type="ECO:0000256" key="9">
    <source>
        <dbReference type="ARBA" id="ARBA00022763"/>
    </source>
</evidence>
<evidence type="ECO:0000256" key="18">
    <source>
        <dbReference type="SAM" id="Coils"/>
    </source>
</evidence>
<evidence type="ECO:0000256" key="17">
    <source>
        <dbReference type="RuleBase" id="RU004460"/>
    </source>
</evidence>
<evidence type="ECO:0000256" key="10">
    <source>
        <dbReference type="ARBA" id="ARBA00022801"/>
    </source>
</evidence>
<dbReference type="eggNOG" id="COG0258">
    <property type="taxonomic scope" value="Bacteria"/>
</dbReference>
<feature type="coiled-coil region" evidence="18">
    <location>
        <begin position="501"/>
        <end position="528"/>
    </location>
</feature>
<feature type="domain" description="DNA-directed DNA polymerase family A palm" evidence="21">
    <location>
        <begin position="636"/>
        <end position="844"/>
    </location>
</feature>
<keyword evidence="23" id="KW-1185">Reference proteome</keyword>
<dbReference type="InterPro" id="IPR002421">
    <property type="entry name" value="5-3_exonuclease"/>
</dbReference>
<dbReference type="Gene3D" id="1.10.150.20">
    <property type="entry name" value="5' to 3' exonuclease, C-terminal subdomain"/>
    <property type="match status" value="2"/>
</dbReference>
<dbReference type="SMART" id="SM00279">
    <property type="entry name" value="HhH2"/>
    <property type="match status" value="1"/>
</dbReference>
<dbReference type="PANTHER" id="PTHR10133">
    <property type="entry name" value="DNA POLYMERASE I"/>
    <property type="match status" value="1"/>
</dbReference>
<evidence type="ECO:0000259" key="19">
    <source>
        <dbReference type="SMART" id="SM00474"/>
    </source>
</evidence>
<evidence type="ECO:0000259" key="21">
    <source>
        <dbReference type="SMART" id="SM00482"/>
    </source>
</evidence>
<dbReference type="CDD" id="cd08637">
    <property type="entry name" value="DNA_pol_A_pol_I_C"/>
    <property type="match status" value="1"/>
</dbReference>
<evidence type="ECO:0000256" key="1">
    <source>
        <dbReference type="ARBA" id="ARBA00007705"/>
    </source>
</evidence>
<dbReference type="eggNOG" id="COG0749">
    <property type="taxonomic scope" value="Bacteria"/>
</dbReference>
<dbReference type="GO" id="GO:0006302">
    <property type="term" value="P:double-strand break repair"/>
    <property type="evidence" value="ECO:0007669"/>
    <property type="project" value="TreeGrafter"/>
</dbReference>
<evidence type="ECO:0000256" key="2">
    <source>
        <dbReference type="ARBA" id="ARBA00011541"/>
    </source>
</evidence>
<dbReference type="GO" id="GO:0003677">
    <property type="term" value="F:DNA binding"/>
    <property type="evidence" value="ECO:0007669"/>
    <property type="project" value="UniProtKB-UniRule"/>
</dbReference>
<dbReference type="Gene3D" id="3.30.420.10">
    <property type="entry name" value="Ribonuclease H-like superfamily/Ribonuclease H"/>
    <property type="match status" value="1"/>
</dbReference>
<evidence type="ECO:0000256" key="12">
    <source>
        <dbReference type="ARBA" id="ARBA00022932"/>
    </source>
</evidence>
<dbReference type="InterPro" id="IPR001098">
    <property type="entry name" value="DNA-dir_DNA_pol_A_palm_dom"/>
</dbReference>
<evidence type="ECO:0000256" key="13">
    <source>
        <dbReference type="ARBA" id="ARBA00023125"/>
    </source>
</evidence>
<organism evidence="22 23">
    <name type="scientific">Abiotrophia defectiva ATCC 49176</name>
    <dbReference type="NCBI Taxonomy" id="592010"/>
    <lineage>
        <taxon>Bacteria</taxon>
        <taxon>Bacillati</taxon>
        <taxon>Bacillota</taxon>
        <taxon>Bacilli</taxon>
        <taxon>Lactobacillales</taxon>
        <taxon>Aerococcaceae</taxon>
        <taxon>Abiotrophia</taxon>
    </lineage>
</organism>
<proteinExistence type="inferred from homology"/>
<dbReference type="InterPro" id="IPR029060">
    <property type="entry name" value="PIN-like_dom_sf"/>
</dbReference>
<dbReference type="Pfam" id="PF22619">
    <property type="entry name" value="DNA_polI_exo1"/>
    <property type="match status" value="1"/>
</dbReference>
<dbReference type="SMART" id="SM00482">
    <property type="entry name" value="POLAc"/>
    <property type="match status" value="1"/>
</dbReference>
<evidence type="ECO:0000259" key="20">
    <source>
        <dbReference type="SMART" id="SM00475"/>
    </source>
</evidence>
<dbReference type="InterPro" id="IPR020046">
    <property type="entry name" value="5-3_exonucl_a-hlix_arch_N"/>
</dbReference>
<reference evidence="22" key="1">
    <citation type="submission" date="2013-06" db="EMBL/GenBank/DDBJ databases">
        <authorList>
            <person name="Weinstock G."/>
            <person name="Sodergren E."/>
            <person name="Clifton S."/>
            <person name="Fulton L."/>
            <person name="Fulton B."/>
            <person name="Courtney L."/>
            <person name="Fronick C."/>
            <person name="Harrison M."/>
            <person name="Strong C."/>
            <person name="Farmer C."/>
            <person name="Delahaunty K."/>
            <person name="Markovic C."/>
            <person name="Hall O."/>
            <person name="Minx P."/>
            <person name="Tomlinson C."/>
            <person name="Mitreva M."/>
            <person name="Nelson J."/>
            <person name="Hou S."/>
            <person name="Wollam A."/>
            <person name="Pepin K.H."/>
            <person name="Johnson M."/>
            <person name="Bhonagiri V."/>
            <person name="Nash W.E."/>
            <person name="Warren W."/>
            <person name="Chinwalla A."/>
            <person name="Mardis E.R."/>
            <person name="Wilson R.K."/>
        </authorList>
    </citation>
    <scope>NUCLEOTIDE SEQUENCE [LARGE SCALE GENOMIC DNA]</scope>
    <source>
        <strain evidence="22">ATCC 49176</strain>
    </source>
</reference>
<dbReference type="SUPFAM" id="SSF53098">
    <property type="entry name" value="Ribonuclease H-like"/>
    <property type="match status" value="1"/>
</dbReference>
<dbReference type="GeneID" id="84817440"/>
<keyword evidence="7 17" id="KW-0235">DNA replication</keyword>
<dbReference type="InterPro" id="IPR019760">
    <property type="entry name" value="DNA-dir_DNA_pol_A_CS"/>
</dbReference>
<dbReference type="CDD" id="cd09898">
    <property type="entry name" value="H3TH_53EXO"/>
    <property type="match status" value="1"/>
</dbReference>
<dbReference type="InterPro" id="IPR043502">
    <property type="entry name" value="DNA/RNA_pol_sf"/>
</dbReference>
<dbReference type="Gene3D" id="3.30.70.370">
    <property type="match status" value="1"/>
</dbReference>
<dbReference type="Pfam" id="PF00476">
    <property type="entry name" value="DNA_pol_A"/>
    <property type="match status" value="1"/>
</dbReference>
<dbReference type="InterPro" id="IPR036397">
    <property type="entry name" value="RNaseH_sf"/>
</dbReference>
<keyword evidence="12 17" id="KW-0239">DNA-directed DNA polymerase</keyword>
<dbReference type="InterPro" id="IPR018320">
    <property type="entry name" value="DNA_polymerase_1"/>
</dbReference>
<evidence type="ECO:0000256" key="11">
    <source>
        <dbReference type="ARBA" id="ARBA00022839"/>
    </source>
</evidence>
<dbReference type="EC" id="2.7.7.7" evidence="3 16"/>
<dbReference type="FunFam" id="3.40.50.1010:FF:000001">
    <property type="entry name" value="DNA polymerase I"/>
    <property type="match status" value="1"/>
</dbReference>
<keyword evidence="8" id="KW-0540">Nuclease</keyword>
<dbReference type="SUPFAM" id="SSF56672">
    <property type="entry name" value="DNA/RNA polymerases"/>
    <property type="match status" value="1"/>
</dbReference>
<dbReference type="InterPro" id="IPR012337">
    <property type="entry name" value="RNaseH-like_sf"/>
</dbReference>
<evidence type="ECO:0000256" key="15">
    <source>
        <dbReference type="ARBA" id="ARBA00049244"/>
    </source>
</evidence>
<feature type="domain" description="3'-5' exonuclease" evidence="19">
    <location>
        <begin position="292"/>
        <end position="470"/>
    </location>
</feature>
<dbReference type="FunFam" id="1.10.150.20:FF:000003">
    <property type="entry name" value="DNA polymerase I"/>
    <property type="match status" value="1"/>
</dbReference>
<dbReference type="STRING" id="592010.GCWU000182_000338"/>
<dbReference type="Proteomes" id="UP000019050">
    <property type="component" value="Unassembled WGS sequence"/>
</dbReference>
<dbReference type="GO" id="GO:0003887">
    <property type="term" value="F:DNA-directed DNA polymerase activity"/>
    <property type="evidence" value="ECO:0007669"/>
    <property type="project" value="UniProtKB-UniRule"/>
</dbReference>
<comment type="subunit">
    <text evidence="2 17">Single-chain monomer with multiple functions.</text>
</comment>
<keyword evidence="13 17" id="KW-0238">DNA-binding</keyword>
<dbReference type="EMBL" id="ACIN03000002">
    <property type="protein sequence ID" value="ESK66271.1"/>
    <property type="molecule type" value="Genomic_DNA"/>
</dbReference>